<dbReference type="PANTHER" id="PTHR34339:SF1">
    <property type="entry name" value="STIMULATOR OF INTERFERON GENES PROTEIN"/>
    <property type="match status" value="1"/>
</dbReference>
<dbReference type="InterPro" id="IPR038623">
    <property type="entry name" value="STING_C_sf"/>
</dbReference>
<dbReference type="GO" id="GO:0005789">
    <property type="term" value="C:endoplasmic reticulum membrane"/>
    <property type="evidence" value="ECO:0007669"/>
    <property type="project" value="TreeGrafter"/>
</dbReference>
<dbReference type="AlphaFoldDB" id="A0AAW1CJ63"/>
<dbReference type="GO" id="GO:0032481">
    <property type="term" value="P:positive regulation of type I interferon production"/>
    <property type="evidence" value="ECO:0007669"/>
    <property type="project" value="InterPro"/>
</dbReference>
<keyword evidence="1" id="KW-0472">Membrane</keyword>
<comment type="caution">
    <text evidence="3">The sequence shown here is derived from an EMBL/GenBank/DDBJ whole genome shotgun (WGS) entry which is preliminary data.</text>
</comment>
<protein>
    <recommendedName>
        <fullName evidence="2">STING ligand-binding domain-containing protein</fullName>
    </recommendedName>
</protein>
<feature type="transmembrane region" description="Helical" evidence="1">
    <location>
        <begin position="49"/>
        <end position="69"/>
    </location>
</feature>
<dbReference type="InterPro" id="IPR029158">
    <property type="entry name" value="STING"/>
</dbReference>
<gene>
    <name evidence="3" type="ORF">O3M35_004379</name>
</gene>
<proteinExistence type="predicted"/>
<dbReference type="GO" id="GO:0000045">
    <property type="term" value="P:autophagosome assembly"/>
    <property type="evidence" value="ECO:0007669"/>
    <property type="project" value="TreeGrafter"/>
</dbReference>
<dbReference type="GO" id="GO:0035438">
    <property type="term" value="F:cyclic-di-GMP binding"/>
    <property type="evidence" value="ECO:0007669"/>
    <property type="project" value="TreeGrafter"/>
</dbReference>
<feature type="domain" description="STING ligand-binding" evidence="2">
    <location>
        <begin position="293"/>
        <end position="483"/>
    </location>
</feature>
<evidence type="ECO:0000313" key="4">
    <source>
        <dbReference type="Proteomes" id="UP001461498"/>
    </source>
</evidence>
<organism evidence="3 4">
    <name type="scientific">Rhynocoris fuscipes</name>
    <dbReference type="NCBI Taxonomy" id="488301"/>
    <lineage>
        <taxon>Eukaryota</taxon>
        <taxon>Metazoa</taxon>
        <taxon>Ecdysozoa</taxon>
        <taxon>Arthropoda</taxon>
        <taxon>Hexapoda</taxon>
        <taxon>Insecta</taxon>
        <taxon>Pterygota</taxon>
        <taxon>Neoptera</taxon>
        <taxon>Paraneoptera</taxon>
        <taxon>Hemiptera</taxon>
        <taxon>Heteroptera</taxon>
        <taxon>Panheteroptera</taxon>
        <taxon>Cimicomorpha</taxon>
        <taxon>Reduviidae</taxon>
        <taxon>Harpactorinae</taxon>
        <taxon>Harpactorini</taxon>
        <taxon>Rhynocoris</taxon>
    </lineage>
</organism>
<dbReference type="GO" id="GO:0045087">
    <property type="term" value="P:innate immune response"/>
    <property type="evidence" value="ECO:0007669"/>
    <property type="project" value="TreeGrafter"/>
</dbReference>
<feature type="transmembrane region" description="Helical" evidence="1">
    <location>
        <begin position="12"/>
        <end position="29"/>
    </location>
</feature>
<keyword evidence="1" id="KW-1133">Transmembrane helix</keyword>
<evidence type="ECO:0000256" key="1">
    <source>
        <dbReference type="SAM" id="Phobius"/>
    </source>
</evidence>
<dbReference type="Proteomes" id="UP001461498">
    <property type="component" value="Unassembled WGS sequence"/>
</dbReference>
<sequence length="485" mass="56983">MSFCSLDNQILNMMLPTAIFIFISSYFLLTKQLMDKFYEWCYNKLEGIGLGYASSLVDIYYYGYLIIVLPTPEDSHRSKGIEDRIRAFRQEEDLTIEDFPVERLFLLVTSSGFAPPDLGKFDFSRNRIEARKNLTLEPVLKRNGVKDRKYKTTVYKIYNKDKSQHVSVVLEAAPCLRTLRDSAQKNPLLDKFRLHIIKTFSERLKLILNEQKQCQNKCVIIFCDEGDQNYNLADDIWEKVKEFEALDYDGIRTGYKRRSHETNAIQTINPNNWYFKYFIEKMYYHLENRGLGYASAMVDNYFYGYLKLVLPDKGTDDMIGIRERIQHFVDDERDSSDVTEDRFPCRKLLLLVTASGYTPSDISEFSKDRIKIFKNLCEEPVISRNGVKRRTYRTTVYQILSRNKRDSYYGVIEGAPCLRQLHEAAKCNPVLKCLRLKIIKQFIFHLKERLKTEDCRNLCEIIFFDDDDLNINLADLILEKMSADN</sequence>
<dbReference type="GO" id="GO:0061507">
    <property type="term" value="F:2',3'-cyclic GMP-AMP binding"/>
    <property type="evidence" value="ECO:0007669"/>
    <property type="project" value="TreeGrafter"/>
</dbReference>
<dbReference type="GO" id="GO:0005776">
    <property type="term" value="C:autophagosome"/>
    <property type="evidence" value="ECO:0007669"/>
    <property type="project" value="TreeGrafter"/>
</dbReference>
<keyword evidence="4" id="KW-1185">Reference proteome</keyword>
<feature type="domain" description="STING ligand-binding" evidence="2">
    <location>
        <begin position="52"/>
        <end position="241"/>
    </location>
</feature>
<dbReference type="GO" id="GO:0002218">
    <property type="term" value="P:activation of innate immune response"/>
    <property type="evidence" value="ECO:0007669"/>
    <property type="project" value="InterPro"/>
</dbReference>
<evidence type="ECO:0000313" key="3">
    <source>
        <dbReference type="EMBL" id="KAK9497708.1"/>
    </source>
</evidence>
<accession>A0AAW1CJ63</accession>
<evidence type="ECO:0000259" key="2">
    <source>
        <dbReference type="Pfam" id="PF15009"/>
    </source>
</evidence>
<reference evidence="3 4" key="1">
    <citation type="submission" date="2022-12" db="EMBL/GenBank/DDBJ databases">
        <title>Chromosome-level genome assembly of true bugs.</title>
        <authorList>
            <person name="Ma L."/>
            <person name="Li H."/>
        </authorList>
    </citation>
    <scope>NUCLEOTIDE SEQUENCE [LARGE SCALE GENOMIC DNA]</scope>
    <source>
        <strain evidence="3">Lab_2022b</strain>
    </source>
</reference>
<dbReference type="GO" id="GO:0016239">
    <property type="term" value="P:positive regulation of macroautophagy"/>
    <property type="evidence" value="ECO:0007669"/>
    <property type="project" value="TreeGrafter"/>
</dbReference>
<dbReference type="Pfam" id="PF15009">
    <property type="entry name" value="STING_LBD"/>
    <property type="match status" value="2"/>
</dbReference>
<name>A0AAW1CJ63_9HEMI</name>
<dbReference type="PANTHER" id="PTHR34339">
    <property type="entry name" value="STIMULATOR OF INTERFERON GENES PROTEIN"/>
    <property type="match status" value="1"/>
</dbReference>
<keyword evidence="1" id="KW-0812">Transmembrane</keyword>
<dbReference type="InterPro" id="IPR055432">
    <property type="entry name" value="STING_LBD"/>
</dbReference>
<dbReference type="Gene3D" id="3.40.50.12100">
    <property type="entry name" value="Stimulator of interferon genes protein"/>
    <property type="match status" value="2"/>
</dbReference>
<dbReference type="EMBL" id="JAPXFL010000014">
    <property type="protein sequence ID" value="KAK9497708.1"/>
    <property type="molecule type" value="Genomic_DNA"/>
</dbReference>
<dbReference type="GO" id="GO:0061709">
    <property type="term" value="P:reticulophagy"/>
    <property type="evidence" value="ECO:0007669"/>
    <property type="project" value="TreeGrafter"/>
</dbReference>